<keyword evidence="3" id="KW-1185">Reference proteome</keyword>
<proteinExistence type="predicted"/>
<sequence length="222" mass="25305">MHNLSKNNSVFTDAVTSISLELVNLVSCTIQKSVPQAWLNIIKNLHFPFDDIAQIQLEYENFNSKNSTIKQADAVLRGFPSMESMHTIGFIELKDFNETEKLIRRFYKTCLTTVQRMNRSTILWDDVNFITGVGGFLQAVLFGYDDIRLKMDELDIKPPARLLNHSNAPILYGLNVRAFDGSNSQSLVYQHAQQTDTFHVNDVLSFLMDTNLIIRPTTPLCL</sequence>
<gene>
    <name evidence="1" type="ORF">EDS130_LOCUS13747</name>
    <name evidence="2" type="ORF">XAT740_LOCUS17271</name>
</gene>
<dbReference type="PANTHER" id="PTHR11051">
    <property type="entry name" value="GLYCOSYL HYDROLASE-RELATED"/>
    <property type="match status" value="1"/>
</dbReference>
<dbReference type="EMBL" id="CAJNOR010001123">
    <property type="protein sequence ID" value="CAF1080035.1"/>
    <property type="molecule type" value="Genomic_DNA"/>
</dbReference>
<dbReference type="Proteomes" id="UP000663852">
    <property type="component" value="Unassembled WGS sequence"/>
</dbReference>
<evidence type="ECO:0000313" key="2">
    <source>
        <dbReference type="EMBL" id="CAF1080035.1"/>
    </source>
</evidence>
<dbReference type="AlphaFoldDB" id="A0A814F642"/>
<dbReference type="Proteomes" id="UP000663828">
    <property type="component" value="Unassembled WGS sequence"/>
</dbReference>
<dbReference type="GO" id="GO:0005975">
    <property type="term" value="P:carbohydrate metabolic process"/>
    <property type="evidence" value="ECO:0007669"/>
    <property type="project" value="InterPro"/>
</dbReference>
<evidence type="ECO:0000313" key="4">
    <source>
        <dbReference type="Proteomes" id="UP000663852"/>
    </source>
</evidence>
<evidence type="ECO:0000313" key="1">
    <source>
        <dbReference type="EMBL" id="CAF0978558.1"/>
    </source>
</evidence>
<comment type="caution">
    <text evidence="1">The sequence shown here is derived from an EMBL/GenBank/DDBJ whole genome shotgun (WGS) entry which is preliminary data.</text>
</comment>
<organism evidence="1 4">
    <name type="scientific">Adineta ricciae</name>
    <name type="common">Rotifer</name>
    <dbReference type="NCBI Taxonomy" id="249248"/>
    <lineage>
        <taxon>Eukaryota</taxon>
        <taxon>Metazoa</taxon>
        <taxon>Spiralia</taxon>
        <taxon>Gnathifera</taxon>
        <taxon>Rotifera</taxon>
        <taxon>Eurotatoria</taxon>
        <taxon>Bdelloidea</taxon>
        <taxon>Adinetida</taxon>
        <taxon>Adinetidae</taxon>
        <taxon>Adineta</taxon>
    </lineage>
</organism>
<dbReference type="PANTHER" id="PTHR11051:SF8">
    <property type="entry name" value="PROTEIN-GLUCOSYLGALACTOSYLHYDROXYLYSINE GLUCOSIDASE"/>
    <property type="match status" value="1"/>
</dbReference>
<reference evidence="1" key="1">
    <citation type="submission" date="2021-02" db="EMBL/GenBank/DDBJ databases">
        <authorList>
            <person name="Nowell W R."/>
        </authorList>
    </citation>
    <scope>NUCLEOTIDE SEQUENCE</scope>
</reference>
<name>A0A814F642_ADIRI</name>
<evidence type="ECO:0000313" key="3">
    <source>
        <dbReference type="Proteomes" id="UP000663828"/>
    </source>
</evidence>
<dbReference type="GO" id="GO:0004553">
    <property type="term" value="F:hydrolase activity, hydrolyzing O-glycosyl compounds"/>
    <property type="evidence" value="ECO:0007669"/>
    <property type="project" value="TreeGrafter"/>
</dbReference>
<dbReference type="InterPro" id="IPR012341">
    <property type="entry name" value="6hp_glycosidase-like_sf"/>
</dbReference>
<dbReference type="Gene3D" id="1.50.10.10">
    <property type="match status" value="1"/>
</dbReference>
<protein>
    <submittedName>
        <fullName evidence="1">Uncharacterized protein</fullName>
    </submittedName>
</protein>
<dbReference type="OrthoDB" id="200349at2759"/>
<accession>A0A814F642</accession>
<dbReference type="EMBL" id="CAJNOJ010000055">
    <property type="protein sequence ID" value="CAF0978558.1"/>
    <property type="molecule type" value="Genomic_DNA"/>
</dbReference>